<organism evidence="2 3">
    <name type="scientific">Marinobacterium iners DSM 11526</name>
    <dbReference type="NCBI Taxonomy" id="1122198"/>
    <lineage>
        <taxon>Bacteria</taxon>
        <taxon>Pseudomonadati</taxon>
        <taxon>Pseudomonadota</taxon>
        <taxon>Gammaproteobacteria</taxon>
        <taxon>Oceanospirillales</taxon>
        <taxon>Oceanospirillaceae</taxon>
        <taxon>Marinobacterium</taxon>
    </lineage>
</organism>
<sequence length="157" mass="16858">MAMAKCKECKQEVSSKAKVCPHCGVKNPTITAKDQFVGAIILVVIIAGLWIWLSGDSEPEKAPDQIAAEKTEPQPSQAKTLKGGYGACISEDLFDQLTSAAVNNDERAINYLMSNGCLMTKAGVPISVLDTSWGTAKVRAYVGDQAVVLWTNIENIQ</sequence>
<proteinExistence type="predicted"/>
<dbReference type="STRING" id="1122198.SAMN02745729_102210"/>
<reference evidence="3" key="1">
    <citation type="submission" date="2016-10" db="EMBL/GenBank/DDBJ databases">
        <authorList>
            <person name="Varghese N."/>
            <person name="Submissions S."/>
        </authorList>
    </citation>
    <scope>NUCLEOTIDE SEQUENCE [LARGE SCALE GENOMIC DNA]</scope>
    <source>
        <strain evidence="3">DSM 11526</strain>
    </source>
</reference>
<dbReference type="EMBL" id="FNRJ01000002">
    <property type="protein sequence ID" value="SEA28669.1"/>
    <property type="molecule type" value="Genomic_DNA"/>
</dbReference>
<evidence type="ECO:0000313" key="3">
    <source>
        <dbReference type="Proteomes" id="UP000242469"/>
    </source>
</evidence>
<evidence type="ECO:0000256" key="1">
    <source>
        <dbReference type="SAM" id="Phobius"/>
    </source>
</evidence>
<accession>A0A1H3ZYA3</accession>
<dbReference type="OrthoDB" id="6174490at2"/>
<dbReference type="AlphaFoldDB" id="A0A1H3ZYA3"/>
<feature type="transmembrane region" description="Helical" evidence="1">
    <location>
        <begin position="36"/>
        <end position="53"/>
    </location>
</feature>
<keyword evidence="1" id="KW-0472">Membrane</keyword>
<keyword evidence="1" id="KW-0812">Transmembrane</keyword>
<evidence type="ECO:0008006" key="4">
    <source>
        <dbReference type="Google" id="ProtNLM"/>
    </source>
</evidence>
<dbReference type="RefSeq" id="WP_091823492.1">
    <property type="nucleotide sequence ID" value="NZ_FNRJ01000002.1"/>
</dbReference>
<protein>
    <recommendedName>
        <fullName evidence="4">Zinc-ribbon domain-containing protein</fullName>
    </recommendedName>
</protein>
<evidence type="ECO:0000313" key="2">
    <source>
        <dbReference type="EMBL" id="SEA28669.1"/>
    </source>
</evidence>
<name>A0A1H3ZYA3_9GAMM</name>
<dbReference type="Proteomes" id="UP000242469">
    <property type="component" value="Unassembled WGS sequence"/>
</dbReference>
<gene>
    <name evidence="2" type="ORF">SAMN02745729_102210</name>
</gene>
<keyword evidence="3" id="KW-1185">Reference proteome</keyword>
<keyword evidence="1" id="KW-1133">Transmembrane helix</keyword>